<dbReference type="EMBL" id="WNZW01000004">
    <property type="protein sequence ID" value="MUG46006.1"/>
    <property type="molecule type" value="Genomic_DNA"/>
</dbReference>
<dbReference type="PANTHER" id="PTHR11104:SF0">
    <property type="entry name" value="SPBETA PROPHAGE-DERIVED AMINOGLYCOSIDE N(3')-ACETYLTRANSFERASE-LIKE PROTEIN YOKD"/>
    <property type="match status" value="1"/>
</dbReference>
<dbReference type="GO" id="GO:0046353">
    <property type="term" value="F:aminoglycoside 3-N-acetyltransferase activity"/>
    <property type="evidence" value="ECO:0007669"/>
    <property type="project" value="UniProtKB-EC"/>
</dbReference>
<dbReference type="InterPro" id="IPR003679">
    <property type="entry name" value="Amioglycoside_AcTrfase"/>
</dbReference>
<evidence type="ECO:0000313" key="6">
    <source>
        <dbReference type="Proteomes" id="UP000447876"/>
    </source>
</evidence>
<protein>
    <recommendedName>
        <fullName evidence="4">Aminoglycoside N(3)-acetyltransferase</fullName>
        <ecNumber evidence="4">2.3.1.-</ecNumber>
    </recommendedName>
</protein>
<dbReference type="RefSeq" id="WP_155611411.1">
    <property type="nucleotide sequence ID" value="NZ_WNZW01000004.1"/>
</dbReference>
<dbReference type="InterPro" id="IPR028345">
    <property type="entry name" value="Antibiotic_NAT-like"/>
</dbReference>
<sequence>MEEIKGTLITVETLLQDLKQLGVQEGMTLIVHSSFKSLGQWVLGGPVSVILALEKAVGVDGTLVMPTHTPDLSDPSGWGNPPVPESWWETIRAEMPPFDEDMTPCEWMGVIPDTFRKQRGVMRSSHPQVSFAAWGANAGDIVTGHDLDNGLGEHSPLARIYDRHGWVLLLGVGHGRNTSLHLSEHRASYSGKKIVECKAPITKEGVREWIRYMDLDYESADFDRLGADFARSGGRIIRGQIASASVMLMPQRELVDYGVQWLEQHRR</sequence>
<keyword evidence="2 4" id="KW-0808">Transferase</keyword>
<evidence type="ECO:0000256" key="4">
    <source>
        <dbReference type="RuleBase" id="RU365031"/>
    </source>
</evidence>
<dbReference type="AlphaFoldDB" id="A0A7X2Z1R7"/>
<name>A0A7X2Z1R7_9BACL</name>
<evidence type="ECO:0000256" key="3">
    <source>
        <dbReference type="ARBA" id="ARBA00023315"/>
    </source>
</evidence>
<dbReference type="GO" id="GO:0046677">
    <property type="term" value="P:response to antibiotic"/>
    <property type="evidence" value="ECO:0007669"/>
    <property type="project" value="UniProtKB-KW"/>
</dbReference>
<dbReference type="PANTHER" id="PTHR11104">
    <property type="entry name" value="AMINOGLYCOSIDE N3-ACETYLTRANSFERASE"/>
    <property type="match status" value="1"/>
</dbReference>
<evidence type="ECO:0000256" key="1">
    <source>
        <dbReference type="ARBA" id="ARBA00006383"/>
    </source>
</evidence>
<evidence type="ECO:0000313" key="5">
    <source>
        <dbReference type="EMBL" id="MUG46006.1"/>
    </source>
</evidence>
<dbReference type="SUPFAM" id="SSF110710">
    <property type="entry name" value="TTHA0583/YokD-like"/>
    <property type="match status" value="1"/>
</dbReference>
<gene>
    <name evidence="5" type="ORF">GNP95_13505</name>
</gene>
<dbReference type="OrthoDB" id="7330654at2"/>
<organism evidence="5 6">
    <name type="scientific">Paenibacillus woosongensis</name>
    <dbReference type="NCBI Taxonomy" id="307580"/>
    <lineage>
        <taxon>Bacteria</taxon>
        <taxon>Bacillati</taxon>
        <taxon>Bacillota</taxon>
        <taxon>Bacilli</taxon>
        <taxon>Bacillales</taxon>
        <taxon>Paenibacillaceae</taxon>
        <taxon>Paenibacillus</taxon>
    </lineage>
</organism>
<reference evidence="5 6" key="1">
    <citation type="submission" date="2019-11" db="EMBL/GenBank/DDBJ databases">
        <title>Draft genome sequences of five Paenibacillus species of dairy origin.</title>
        <authorList>
            <person name="Olajide A.M."/>
            <person name="Chen S."/>
            <person name="Lapointe G."/>
        </authorList>
    </citation>
    <scope>NUCLEOTIDE SEQUENCE [LARGE SCALE GENOMIC DNA]</scope>
    <source>
        <strain evidence="5 6">12CR55</strain>
    </source>
</reference>
<comment type="catalytic activity">
    <reaction evidence="4">
        <text>a 2-deoxystreptamine antibiotic + acetyl-CoA = an N(3)-acetyl-2-deoxystreptamine antibiotic + CoA + H(+)</text>
        <dbReference type="Rhea" id="RHEA:12665"/>
        <dbReference type="ChEBI" id="CHEBI:15378"/>
        <dbReference type="ChEBI" id="CHEBI:57287"/>
        <dbReference type="ChEBI" id="CHEBI:57288"/>
        <dbReference type="ChEBI" id="CHEBI:57921"/>
        <dbReference type="ChEBI" id="CHEBI:77452"/>
        <dbReference type="EC" id="2.3.1.81"/>
    </reaction>
</comment>
<accession>A0A7X2Z1R7</accession>
<proteinExistence type="inferred from homology"/>
<comment type="caution">
    <text evidence="5">The sequence shown here is derived from an EMBL/GenBank/DDBJ whole genome shotgun (WGS) entry which is preliminary data.</text>
</comment>
<evidence type="ECO:0000256" key="2">
    <source>
        <dbReference type="ARBA" id="ARBA00022679"/>
    </source>
</evidence>
<keyword evidence="3 4" id="KW-0012">Acyltransferase</keyword>
<keyword evidence="4" id="KW-0046">Antibiotic resistance</keyword>
<comment type="similarity">
    <text evidence="1 4">Belongs to the antibiotic N-acetyltransferase family.</text>
</comment>
<dbReference type="Pfam" id="PF02522">
    <property type="entry name" value="Antibiotic_NAT"/>
    <property type="match status" value="1"/>
</dbReference>
<dbReference type="EC" id="2.3.1.-" evidence="4"/>
<dbReference type="Proteomes" id="UP000447876">
    <property type="component" value="Unassembled WGS sequence"/>
</dbReference>